<gene>
    <name evidence="2" type="ORF">H4Q32_000160</name>
</gene>
<name>A0ABQ8LJ45_LABRO</name>
<accession>A0ABQ8LJ45</accession>
<sequence length="184" mass="20555">MWPHIRVTDQTLTATDGEFCATTPNGPDFDTIFFILPFSREQLGSTQGLSISPSTPPTNRIEVREHHGLLYQQIQKGDDTYKIQLVVPKTLIQQTVQHDVWSFDENCESYGVESKECAVINPTKKPPHHPPHPHSSALTSSTKETSKPERRKCQGGWRTSMAGCNINGATYPRTPRLVSDPTSL</sequence>
<evidence type="ECO:0000313" key="2">
    <source>
        <dbReference type="EMBL" id="KAI2650221.1"/>
    </source>
</evidence>
<comment type="caution">
    <text evidence="2">The sequence shown here is derived from an EMBL/GenBank/DDBJ whole genome shotgun (WGS) entry which is preliminary data.</text>
</comment>
<evidence type="ECO:0000313" key="3">
    <source>
        <dbReference type="Proteomes" id="UP000830375"/>
    </source>
</evidence>
<protein>
    <submittedName>
        <fullName evidence="2">Uncharacterized protein</fullName>
    </submittedName>
</protein>
<proteinExistence type="predicted"/>
<keyword evidence="3" id="KW-1185">Reference proteome</keyword>
<evidence type="ECO:0000256" key="1">
    <source>
        <dbReference type="SAM" id="MobiDB-lite"/>
    </source>
</evidence>
<feature type="region of interest" description="Disordered" evidence="1">
    <location>
        <begin position="120"/>
        <end position="184"/>
    </location>
</feature>
<dbReference type="EMBL" id="JACTAM010000022">
    <property type="protein sequence ID" value="KAI2650221.1"/>
    <property type="molecule type" value="Genomic_DNA"/>
</dbReference>
<organism evidence="2 3">
    <name type="scientific">Labeo rohita</name>
    <name type="common">Indian major carp</name>
    <name type="synonym">Cyprinus rohita</name>
    <dbReference type="NCBI Taxonomy" id="84645"/>
    <lineage>
        <taxon>Eukaryota</taxon>
        <taxon>Metazoa</taxon>
        <taxon>Chordata</taxon>
        <taxon>Craniata</taxon>
        <taxon>Vertebrata</taxon>
        <taxon>Euteleostomi</taxon>
        <taxon>Actinopterygii</taxon>
        <taxon>Neopterygii</taxon>
        <taxon>Teleostei</taxon>
        <taxon>Ostariophysi</taxon>
        <taxon>Cypriniformes</taxon>
        <taxon>Cyprinidae</taxon>
        <taxon>Labeoninae</taxon>
        <taxon>Labeonini</taxon>
        <taxon>Labeo</taxon>
    </lineage>
</organism>
<reference evidence="2 3" key="1">
    <citation type="submission" date="2022-01" db="EMBL/GenBank/DDBJ databases">
        <title>A high-quality chromosome-level genome assembly of rohu carp, Labeo rohita.</title>
        <authorList>
            <person name="Arick M.A. II"/>
            <person name="Hsu C.-Y."/>
            <person name="Magbanua Z."/>
            <person name="Pechanova O."/>
            <person name="Grover C."/>
            <person name="Miller E."/>
            <person name="Thrash A."/>
            <person name="Ezzel L."/>
            <person name="Alam S."/>
            <person name="Benzie J."/>
            <person name="Hamilton M."/>
            <person name="Karsi A."/>
            <person name="Lawrence M.L."/>
            <person name="Peterson D.G."/>
        </authorList>
    </citation>
    <scope>NUCLEOTIDE SEQUENCE [LARGE SCALE GENOMIC DNA]</scope>
    <source>
        <strain evidence="3">BAU-BD-2019</strain>
        <tissue evidence="2">Blood</tissue>
    </source>
</reference>
<dbReference type="Proteomes" id="UP000830375">
    <property type="component" value="Unassembled WGS sequence"/>
</dbReference>